<dbReference type="PANTHER" id="PTHR35832">
    <property type="entry name" value="OS12G0248400 PROTEIN-RELATED"/>
    <property type="match status" value="1"/>
</dbReference>
<dbReference type="InterPro" id="IPR036537">
    <property type="entry name" value="Adaptor_Cbl_N_dom_sf"/>
</dbReference>
<dbReference type="Proteomes" id="UP000004995">
    <property type="component" value="Unassembled WGS sequence"/>
</dbReference>
<reference evidence="1" key="2">
    <citation type="submission" date="2015-07" db="EMBL/GenBank/DDBJ databases">
        <authorList>
            <person name="Noorani M."/>
        </authorList>
    </citation>
    <scope>NUCLEOTIDE SEQUENCE</scope>
    <source>
        <strain evidence="1">Yugu1</strain>
    </source>
</reference>
<reference evidence="1 3" key="1">
    <citation type="journal article" date="2012" name="Nat. Biotechnol.">
        <title>Reference genome sequence of the model plant Setaria.</title>
        <authorList>
            <person name="Bennetzen J.L."/>
            <person name="Schmutz J."/>
            <person name="Wang H."/>
            <person name="Percifield R."/>
            <person name="Hawkins J."/>
            <person name="Pontaroli A.C."/>
            <person name="Estep M."/>
            <person name="Feng L."/>
            <person name="Vaughn J.N."/>
            <person name="Grimwood J."/>
            <person name="Jenkins J."/>
            <person name="Barry K."/>
            <person name="Lindquist E."/>
            <person name="Hellsten U."/>
            <person name="Deshpande S."/>
            <person name="Wang X."/>
            <person name="Wu X."/>
            <person name="Mitros T."/>
            <person name="Triplett J."/>
            <person name="Yang X."/>
            <person name="Ye C.Y."/>
            <person name="Mauro-Herrera M."/>
            <person name="Wang L."/>
            <person name="Li P."/>
            <person name="Sharma M."/>
            <person name="Sharma R."/>
            <person name="Ronald P.C."/>
            <person name="Panaud O."/>
            <person name="Kellogg E.A."/>
            <person name="Brutnell T.P."/>
            <person name="Doust A.N."/>
            <person name="Tuskan G.A."/>
            <person name="Rokhsar D."/>
            <person name="Devos K.M."/>
        </authorList>
    </citation>
    <scope>NUCLEOTIDE SEQUENCE [LARGE SCALE GENOMIC DNA]</scope>
    <source>
        <strain evidence="3">cv. Yugu1</strain>
        <strain evidence="1">Yugu1</strain>
    </source>
</reference>
<sequence length="101" mass="11115">MVDAVGAITKIVEVALRIKSAADTVKQNEDVCKQIKYRVEILSSTLSLHQNNTALMNNLAVKAALEALDTTFGEALKLFRECQQDTNFVLLFCKAGNLSQQ</sequence>
<dbReference type="PANTHER" id="PTHR35832:SF9">
    <property type="entry name" value="OS12G0276800 PROTEIN"/>
    <property type="match status" value="1"/>
</dbReference>
<evidence type="ECO:0000313" key="1">
    <source>
        <dbReference type="EMBL" id="RCV18664.1"/>
    </source>
</evidence>
<keyword evidence="3" id="KW-1185">Reference proteome</keyword>
<reference evidence="2" key="3">
    <citation type="submission" date="2018-08" db="UniProtKB">
        <authorList>
            <consortium name="EnsemblPlants"/>
        </authorList>
    </citation>
    <scope>IDENTIFICATION</scope>
    <source>
        <strain evidence="2">Yugu1</strain>
    </source>
</reference>
<protein>
    <recommendedName>
        <fullName evidence="4">Pectinesterase inhibitor domain-containing protein</fullName>
    </recommendedName>
</protein>
<accession>K3ZD21</accession>
<dbReference type="AlphaFoldDB" id="K3ZD21"/>
<dbReference type="OrthoDB" id="627753at2759"/>
<dbReference type="Gene3D" id="1.20.930.20">
    <property type="entry name" value="Adaptor protein Cbl, N-terminal domain"/>
    <property type="match status" value="1"/>
</dbReference>
<gene>
    <name evidence="1" type="ORF">SETIT_3G320400v2</name>
</gene>
<dbReference type="InterPro" id="IPR059179">
    <property type="entry name" value="MLKL-like_MCAfunc"/>
</dbReference>
<dbReference type="GO" id="GO:0007166">
    <property type="term" value="P:cell surface receptor signaling pathway"/>
    <property type="evidence" value="ECO:0007669"/>
    <property type="project" value="InterPro"/>
</dbReference>
<proteinExistence type="predicted"/>
<dbReference type="eggNOG" id="ENOG502R7PS">
    <property type="taxonomic scope" value="Eukaryota"/>
</dbReference>
<dbReference type="HOGENOM" id="CLU_128981_2_0_1"/>
<name>K3ZD21_SETIT</name>
<evidence type="ECO:0000313" key="2">
    <source>
        <dbReference type="EnsemblPlants" id="KQL16429"/>
    </source>
</evidence>
<dbReference type="EMBL" id="CM003530">
    <property type="protein sequence ID" value="RCV18664.1"/>
    <property type="molecule type" value="Genomic_DNA"/>
</dbReference>
<dbReference type="CDD" id="cd21037">
    <property type="entry name" value="MLKL_NTD"/>
    <property type="match status" value="1"/>
</dbReference>
<dbReference type="EMBL" id="AGNK02001975">
    <property type="status" value="NOT_ANNOTATED_CDS"/>
    <property type="molecule type" value="Genomic_DNA"/>
</dbReference>
<evidence type="ECO:0008006" key="4">
    <source>
        <dbReference type="Google" id="ProtNLM"/>
    </source>
</evidence>
<organism evidence="1">
    <name type="scientific">Setaria italica</name>
    <name type="common">Foxtail millet</name>
    <name type="synonym">Panicum italicum</name>
    <dbReference type="NCBI Taxonomy" id="4555"/>
    <lineage>
        <taxon>Eukaryota</taxon>
        <taxon>Viridiplantae</taxon>
        <taxon>Streptophyta</taxon>
        <taxon>Embryophyta</taxon>
        <taxon>Tracheophyta</taxon>
        <taxon>Spermatophyta</taxon>
        <taxon>Magnoliopsida</taxon>
        <taxon>Liliopsida</taxon>
        <taxon>Poales</taxon>
        <taxon>Poaceae</taxon>
        <taxon>PACMAD clade</taxon>
        <taxon>Panicoideae</taxon>
        <taxon>Panicodae</taxon>
        <taxon>Paniceae</taxon>
        <taxon>Cenchrinae</taxon>
        <taxon>Setaria</taxon>
    </lineage>
</organism>
<dbReference type="EnsemblPlants" id="KQL16429">
    <property type="protein sequence ID" value="KQL16429"/>
    <property type="gene ID" value="SETIT_024452mg"/>
</dbReference>
<evidence type="ECO:0000313" key="3">
    <source>
        <dbReference type="Proteomes" id="UP000004995"/>
    </source>
</evidence>
<dbReference type="Gramene" id="KQL16429">
    <property type="protein sequence ID" value="KQL16429"/>
    <property type="gene ID" value="SETIT_024452mg"/>
</dbReference>